<geneLocation type="plasmid" evidence="2">
    <name>pAvX</name>
</geneLocation>
<dbReference type="AlphaFoldDB" id="A0A4P8DL98"/>
<dbReference type="EMBL" id="MK388402">
    <property type="protein sequence ID" value="QCL11078.1"/>
    <property type="molecule type" value="Genomic_DNA"/>
</dbReference>
<feature type="domain" description="SpoVT-AbrB" evidence="1">
    <location>
        <begin position="46"/>
        <end position="91"/>
    </location>
</feature>
<dbReference type="SUPFAM" id="SSF89447">
    <property type="entry name" value="AbrB/MazE/MraZ-like"/>
    <property type="match status" value="1"/>
</dbReference>
<dbReference type="SMART" id="SM00966">
    <property type="entry name" value="SpoVT_AbrB"/>
    <property type="match status" value="1"/>
</dbReference>
<dbReference type="InterPro" id="IPR037914">
    <property type="entry name" value="SpoVT-AbrB_sf"/>
</dbReference>
<dbReference type="Gene3D" id="2.10.260.10">
    <property type="match status" value="1"/>
</dbReference>
<evidence type="ECO:0000313" key="2">
    <source>
        <dbReference type="EMBL" id="QCL11078.1"/>
    </source>
</evidence>
<keyword evidence="2" id="KW-0614">Plasmid</keyword>
<sequence>MFLIFINYSTSDVFTLVTTFVMMNKRGLIIMAKSLKDLNKTSERVFKNGNSKAISLSKKTIRLANFDIGDTVEVQKMNGGLFITKKKESIEDRIKNFFQSGGKYTELEVDWEERVGREI</sequence>
<dbReference type="GO" id="GO:0003677">
    <property type="term" value="F:DNA binding"/>
    <property type="evidence" value="ECO:0007669"/>
    <property type="project" value="InterPro"/>
</dbReference>
<accession>A0A4P8DL98</accession>
<dbReference type="InterPro" id="IPR007159">
    <property type="entry name" value="SpoVT-AbrB_dom"/>
</dbReference>
<name>A0A4P8DL98_STAAU</name>
<proteinExistence type="predicted"/>
<gene>
    <name evidence="2" type="ORF">BJL73_a00090</name>
</gene>
<reference evidence="2" key="1">
    <citation type="journal article" date="2019" name="Front. Microbiol.">
        <title>Prevalence of Antibiotic and Heavy Metal Resistance Determinants and Virulence-Related Genetic Elements in Plasmids of Staphylococcus aureus.</title>
        <authorList>
            <person name="Bukowski M."/>
            <person name="Piwowarczyk R."/>
            <person name="Madry A."/>
            <person name="Zagorski-Przybylo R."/>
            <person name="Hydzik M."/>
            <person name="Wladyka B."/>
        </authorList>
    </citation>
    <scope>NUCLEOTIDE SEQUENCE</scope>
    <source>
        <strain evidence="2">Ph2</strain>
        <plasmid evidence="2">pAvX</plasmid>
    </source>
</reference>
<protein>
    <submittedName>
        <fullName evidence="2">PemI family antitoxin</fullName>
    </submittedName>
</protein>
<evidence type="ECO:0000259" key="1">
    <source>
        <dbReference type="SMART" id="SM00966"/>
    </source>
</evidence>
<organism evidence="2">
    <name type="scientific">Staphylococcus aureus</name>
    <dbReference type="NCBI Taxonomy" id="1280"/>
    <lineage>
        <taxon>Bacteria</taxon>
        <taxon>Bacillati</taxon>
        <taxon>Bacillota</taxon>
        <taxon>Bacilli</taxon>
        <taxon>Bacillales</taxon>
        <taxon>Staphylococcaceae</taxon>
        <taxon>Staphylococcus</taxon>
    </lineage>
</organism>